<dbReference type="AlphaFoldDB" id="C6E830"/>
<dbReference type="Pfam" id="PF22752">
    <property type="entry name" value="DUF488-N3i"/>
    <property type="match status" value="1"/>
</dbReference>
<reference evidence="1" key="1">
    <citation type="submission" date="2009-07" db="EMBL/GenBank/DDBJ databases">
        <title>Complete sequence of Geobacter sp. M21.</title>
        <authorList>
            <consortium name="US DOE Joint Genome Institute"/>
            <person name="Lucas S."/>
            <person name="Copeland A."/>
            <person name="Lapidus A."/>
            <person name="Glavina del Rio T."/>
            <person name="Dalin E."/>
            <person name="Tice H."/>
            <person name="Bruce D."/>
            <person name="Goodwin L."/>
            <person name="Pitluck S."/>
            <person name="Saunders E."/>
            <person name="Brettin T."/>
            <person name="Detter J.C."/>
            <person name="Han C."/>
            <person name="Larimer F."/>
            <person name="Land M."/>
            <person name="Hauser L."/>
            <person name="Kyrpides N."/>
            <person name="Ovchinnikova G."/>
            <person name="Lovley D."/>
        </authorList>
    </citation>
    <scope>NUCLEOTIDE SEQUENCE [LARGE SCALE GENOMIC DNA]</scope>
    <source>
        <strain evidence="1">M21</strain>
    </source>
</reference>
<dbReference type="HOGENOM" id="CLU_137928_0_0_7"/>
<evidence type="ECO:0000313" key="1">
    <source>
        <dbReference type="EMBL" id="ACT18018.1"/>
    </source>
</evidence>
<evidence type="ECO:0008006" key="2">
    <source>
        <dbReference type="Google" id="ProtNLM"/>
    </source>
</evidence>
<dbReference type="EMBL" id="CP001661">
    <property type="protein sequence ID" value="ACT18018.1"/>
    <property type="molecule type" value="Genomic_DNA"/>
</dbReference>
<dbReference type="PANTHER" id="PTHR36849">
    <property type="entry name" value="CYTOPLASMIC PROTEIN-RELATED"/>
    <property type="match status" value="1"/>
</dbReference>
<dbReference type="KEGG" id="gem:GM21_1965"/>
<dbReference type="InterPro" id="IPR052552">
    <property type="entry name" value="YeaO-like"/>
</dbReference>
<accession>C6E830</accession>
<dbReference type="eggNOG" id="COG3189">
    <property type="taxonomic scope" value="Bacteria"/>
</dbReference>
<organism evidence="1">
    <name type="scientific">Geobacter sp. (strain M21)</name>
    <dbReference type="NCBI Taxonomy" id="443144"/>
    <lineage>
        <taxon>Bacteria</taxon>
        <taxon>Pseudomonadati</taxon>
        <taxon>Thermodesulfobacteriota</taxon>
        <taxon>Desulfuromonadia</taxon>
        <taxon>Geobacterales</taxon>
        <taxon>Geobacteraceae</taxon>
        <taxon>Geobacter</taxon>
    </lineage>
</organism>
<protein>
    <recommendedName>
        <fullName evidence="2">DUF488 domain-containing protein</fullName>
    </recommendedName>
</protein>
<dbReference type="PANTHER" id="PTHR36849:SF1">
    <property type="entry name" value="CYTOPLASMIC PROTEIN"/>
    <property type="match status" value="1"/>
</dbReference>
<dbReference type="STRING" id="443144.GM21_1965"/>
<gene>
    <name evidence="1" type="ordered locus">GM21_1965</name>
</gene>
<name>C6E830_GEOSM</name>
<dbReference type="OrthoDB" id="9790745at2"/>
<sequence length="117" mass="13766">MLRIKRIYDEADPKDGVRILVDRLWPRGISKERAHVDRWEKELAPSDELRRWFGHDPERWQEFRSRYEKELEGQGELLREISAATAKGAVTLLYAAKDEEHNNAVALKELIGKRGRK</sequence>
<proteinExistence type="predicted"/>